<proteinExistence type="predicted"/>
<comment type="caution">
    <text evidence="2">The sequence shown here is derived from an EMBL/GenBank/DDBJ whole genome shotgun (WGS) entry which is preliminary data.</text>
</comment>
<organism evidence="2 3">
    <name type="scientific">Sphingobium olei</name>
    <dbReference type="NCBI Taxonomy" id="420955"/>
    <lineage>
        <taxon>Bacteria</taxon>
        <taxon>Pseudomonadati</taxon>
        <taxon>Pseudomonadota</taxon>
        <taxon>Alphaproteobacteria</taxon>
        <taxon>Sphingomonadales</taxon>
        <taxon>Sphingomonadaceae</taxon>
        <taxon>Sphingobium</taxon>
    </lineage>
</organism>
<evidence type="ECO:0000313" key="3">
    <source>
        <dbReference type="Proteomes" id="UP001597203"/>
    </source>
</evidence>
<dbReference type="EMBL" id="JBHTLS010000099">
    <property type="protein sequence ID" value="MFD1104431.1"/>
    <property type="molecule type" value="Genomic_DNA"/>
</dbReference>
<keyword evidence="3" id="KW-1185">Reference proteome</keyword>
<accession>A0ABW3NVK1</accession>
<reference evidence="3" key="1">
    <citation type="journal article" date="2019" name="Int. J. Syst. Evol. Microbiol.">
        <title>The Global Catalogue of Microorganisms (GCM) 10K type strain sequencing project: providing services to taxonomists for standard genome sequencing and annotation.</title>
        <authorList>
            <consortium name="The Broad Institute Genomics Platform"/>
            <consortium name="The Broad Institute Genome Sequencing Center for Infectious Disease"/>
            <person name="Wu L."/>
            <person name="Ma J."/>
        </authorList>
    </citation>
    <scope>NUCLEOTIDE SEQUENCE [LARGE SCALE GENOMIC DNA]</scope>
    <source>
        <strain evidence="3">CCUG 54329</strain>
    </source>
</reference>
<gene>
    <name evidence="2" type="ORF">ACFQ24_06040</name>
</gene>
<evidence type="ECO:0000256" key="1">
    <source>
        <dbReference type="SAM" id="Phobius"/>
    </source>
</evidence>
<evidence type="ECO:0000313" key="2">
    <source>
        <dbReference type="EMBL" id="MFD1104431.1"/>
    </source>
</evidence>
<dbReference type="RefSeq" id="WP_380909717.1">
    <property type="nucleotide sequence ID" value="NZ_JBHTLS010000099.1"/>
</dbReference>
<keyword evidence="1" id="KW-0472">Membrane</keyword>
<feature type="transmembrane region" description="Helical" evidence="1">
    <location>
        <begin position="6"/>
        <end position="32"/>
    </location>
</feature>
<dbReference type="Proteomes" id="UP001597203">
    <property type="component" value="Unassembled WGS sequence"/>
</dbReference>
<keyword evidence="1" id="KW-0812">Transmembrane</keyword>
<keyword evidence="1" id="KW-1133">Transmembrane helix</keyword>
<protein>
    <submittedName>
        <fullName evidence="2">Uncharacterized protein</fullName>
    </submittedName>
</protein>
<sequence length="149" mass="16488">MDGSGSILTAMVGLAGAAIGGLTSFVTSWLTLRTQMHQNMLTAARDRREAVYKDFIKEAARLFGDALGHEREDVSDLIALYSIVAHMRLLASSEVIARAERVLEAIVAAYLAPNRTLHELRQFAHEGGLDPLRQFSEACRSELERFDKL</sequence>
<name>A0ABW3NVK1_9SPHN</name>